<organism evidence="2 3">
    <name type="scientific">Nocardioides aromaticivorans</name>
    <dbReference type="NCBI Taxonomy" id="200618"/>
    <lineage>
        <taxon>Bacteria</taxon>
        <taxon>Bacillati</taxon>
        <taxon>Actinomycetota</taxon>
        <taxon>Actinomycetes</taxon>
        <taxon>Propionibacteriales</taxon>
        <taxon>Nocardioidaceae</taxon>
        <taxon>Nocardioides</taxon>
    </lineage>
</organism>
<evidence type="ECO:0000313" key="2">
    <source>
        <dbReference type="EMBL" id="QSR25483.1"/>
    </source>
</evidence>
<feature type="region of interest" description="Disordered" evidence="1">
    <location>
        <begin position="353"/>
        <end position="378"/>
    </location>
</feature>
<dbReference type="Proteomes" id="UP000662818">
    <property type="component" value="Chromosome"/>
</dbReference>
<feature type="compositionally biased region" description="Low complexity" evidence="1">
    <location>
        <begin position="364"/>
        <end position="378"/>
    </location>
</feature>
<dbReference type="Pfam" id="PF01663">
    <property type="entry name" value="Phosphodiest"/>
    <property type="match status" value="1"/>
</dbReference>
<proteinExistence type="predicted"/>
<name>A0ABX7PI13_9ACTN</name>
<dbReference type="Gene3D" id="3.40.720.10">
    <property type="entry name" value="Alkaline Phosphatase, subunit A"/>
    <property type="match status" value="1"/>
</dbReference>
<dbReference type="PANTHER" id="PTHR10151:SF120">
    <property type="entry name" value="BIS(5'-ADENOSYL)-TRIPHOSPHATASE"/>
    <property type="match status" value="1"/>
</dbReference>
<dbReference type="PANTHER" id="PTHR10151">
    <property type="entry name" value="ECTONUCLEOTIDE PYROPHOSPHATASE/PHOSPHODIESTERASE"/>
    <property type="match status" value="1"/>
</dbReference>
<dbReference type="InterPro" id="IPR017850">
    <property type="entry name" value="Alkaline_phosphatase_core_sf"/>
</dbReference>
<dbReference type="InterPro" id="IPR002591">
    <property type="entry name" value="Phosphodiest/P_Trfase"/>
</dbReference>
<protein>
    <submittedName>
        <fullName evidence="2">Uncharacterized protein</fullName>
    </submittedName>
</protein>
<evidence type="ECO:0000313" key="3">
    <source>
        <dbReference type="Proteomes" id="UP000662818"/>
    </source>
</evidence>
<keyword evidence="3" id="KW-1185">Reference proteome</keyword>
<accession>A0ABX7PI13</accession>
<dbReference type="PROSITE" id="PS51257">
    <property type="entry name" value="PROKAR_LIPOPROTEIN"/>
    <property type="match status" value="1"/>
</dbReference>
<gene>
    <name evidence="2" type="ORF">CFH99_07570</name>
</gene>
<dbReference type="EMBL" id="CP022295">
    <property type="protein sequence ID" value="QSR25483.1"/>
    <property type="molecule type" value="Genomic_DNA"/>
</dbReference>
<reference evidence="2 3" key="1">
    <citation type="submission" date="2017-06" db="EMBL/GenBank/DDBJ databases">
        <title>Complete Genome Sequence of the Soil Carbazole-Degrading Bacterium Nocardioides aromaticivorans IC177.</title>
        <authorList>
            <person name="Vejarano F."/>
            <person name="Suzuki-Minakuchi C."/>
            <person name="Ohtsubo Y."/>
            <person name="Tsuda M."/>
            <person name="Okada K."/>
            <person name="Nojiri H."/>
        </authorList>
    </citation>
    <scope>NUCLEOTIDE SEQUENCE [LARGE SCALE GENOMIC DNA]</scope>
    <source>
        <strain evidence="2 3">IC177</strain>
    </source>
</reference>
<evidence type="ECO:0000256" key="1">
    <source>
        <dbReference type="SAM" id="MobiDB-lite"/>
    </source>
</evidence>
<dbReference type="SUPFAM" id="SSF53649">
    <property type="entry name" value="Alkaline phosphatase-like"/>
    <property type="match status" value="1"/>
</dbReference>
<sequence length="378" mass="40896">MTSGSRLGRLAAIVPALVLALLLPLLAACSGSPRAAHERPQLAQVAAITDTRVVAISLDGLNPKAITQLGRTRLPNLYRMLAEGAFTLNARAQVEMTVTLPNHTSMVTGRRIDADHGGHGVTWNTDRAGTTVQQAAGHDVSSVFRAVHAAGGRTSLFSTKTKFSLFTRSWPAAVDRTVIREEDDTALTTIFRQDIVANRRSFAFLHLGLADQVGHASGWMSTAYLNAVVRLDQLVGQVLATIRGNTTLRRTTFVILTADHGGTPGTTGHDVATRYDNYRIPFVVWGRGVDHGNLYQLNPTYFRDPGMTRPLFTGVQPIRNGDLANLATRVLGLGPVPGSLWNKAQRLTWHEATRSHEEGPQAQSWPSSRSSASSMVPS</sequence>
<dbReference type="RefSeq" id="WP_207009676.1">
    <property type="nucleotide sequence ID" value="NZ_CP022295.1"/>
</dbReference>